<protein>
    <recommendedName>
        <fullName evidence="3">Type VII secretion protein EccB</fullName>
    </recommendedName>
</protein>
<accession>A0A919NZI8</accession>
<dbReference type="Gene3D" id="3.30.2390.20">
    <property type="entry name" value="Type VII secretion system EccB, repeat 1 domain"/>
    <property type="match status" value="1"/>
</dbReference>
<dbReference type="Pfam" id="PF05108">
    <property type="entry name" value="T7SS_ESX1_EccB"/>
    <property type="match status" value="1"/>
</dbReference>
<organism evidence="1 2">
    <name type="scientific">Cellulomonas chitinilytica</name>
    <dbReference type="NCBI Taxonomy" id="398759"/>
    <lineage>
        <taxon>Bacteria</taxon>
        <taxon>Bacillati</taxon>
        <taxon>Actinomycetota</taxon>
        <taxon>Actinomycetes</taxon>
        <taxon>Micrococcales</taxon>
        <taxon>Cellulomonadaceae</taxon>
        <taxon>Cellulomonas</taxon>
    </lineage>
</organism>
<dbReference type="PANTHER" id="PTHR40765:SF2">
    <property type="entry name" value="ESX-2 SECRETION SYSTEM ATPASE ECCB2"/>
    <property type="match status" value="1"/>
</dbReference>
<dbReference type="Proteomes" id="UP000632740">
    <property type="component" value="Unassembled WGS sequence"/>
</dbReference>
<dbReference type="NCBIfam" id="TIGR03919">
    <property type="entry name" value="T7SS_EccB"/>
    <property type="match status" value="1"/>
</dbReference>
<dbReference type="GO" id="GO:0005576">
    <property type="term" value="C:extracellular region"/>
    <property type="evidence" value="ECO:0007669"/>
    <property type="project" value="TreeGrafter"/>
</dbReference>
<dbReference type="AlphaFoldDB" id="A0A919NZI8"/>
<evidence type="ECO:0000313" key="2">
    <source>
        <dbReference type="Proteomes" id="UP000632740"/>
    </source>
</evidence>
<name>A0A919NZI8_9CELL</name>
<proteinExistence type="predicted"/>
<dbReference type="InterPro" id="IPR007795">
    <property type="entry name" value="T7SS_EccB"/>
</dbReference>
<comment type="caution">
    <text evidence="1">The sequence shown here is derived from an EMBL/GenBank/DDBJ whole genome shotgun (WGS) entry which is preliminary data.</text>
</comment>
<dbReference type="PANTHER" id="PTHR40765">
    <property type="entry name" value="ESX-2 SECRETION SYSTEM ATPASE ECCB2"/>
    <property type="match status" value="1"/>
</dbReference>
<sequence length="466" mass="47033">MASKRDLVEAQTYSRRRLLTAFVSGAPGGQELEPTTPLRGVVAGGLLTAVLVVGSLAWGQLKPTLPQGWDDGKLVVVKGVGTRYLSSKGVLYPVLNVTSARLAVPSSAFATVQVSEDDIAETPRGGTIGIAGAPDAPPAADRLVPTGWLSCLVPDGARTLVGVDVPVDADADGKPDAPGTAVPDGSTSAVLVHAADDLYLVQDGVRHRIAAQDVAAVQRALEVEGVVPQEAPAAWLNLFPEGTDLGPVTLEHAGEPVPSMSALPADTLVGTVAEVSAAGVPTQRYVVDDHGELAPLSDFATPLYALGSGAVVDRTAQFTSADVADVRASDPVAPSDWPSALPDVVGADASPCARLTTGEDAHVDLVTTPVDAEAHAGVLVAPGAGALVAARTAPGATATVRLVDESGRAFAIPDVTDELLARLGYEPEHVASVPPAWAALLPSGPALTIAAASTPTGGAPLPTAAP</sequence>
<evidence type="ECO:0008006" key="3">
    <source>
        <dbReference type="Google" id="ProtNLM"/>
    </source>
</evidence>
<gene>
    <name evidence="1" type="ORF">Cch01nite_12850</name>
</gene>
<keyword evidence="2" id="KW-1185">Reference proteome</keyword>
<evidence type="ECO:0000313" key="1">
    <source>
        <dbReference type="EMBL" id="GIG20561.1"/>
    </source>
</evidence>
<reference evidence="1" key="1">
    <citation type="submission" date="2021-01" db="EMBL/GenBank/DDBJ databases">
        <title>Whole genome shotgun sequence of Cellulomonas chitinilytica NBRC 110799.</title>
        <authorList>
            <person name="Komaki H."/>
            <person name="Tamura T."/>
        </authorList>
    </citation>
    <scope>NUCLEOTIDE SEQUENCE</scope>
    <source>
        <strain evidence="1">NBRC 110799</strain>
    </source>
</reference>
<dbReference type="EMBL" id="BONK01000004">
    <property type="protein sequence ID" value="GIG20561.1"/>
    <property type="molecule type" value="Genomic_DNA"/>
</dbReference>
<dbReference type="InterPro" id="IPR044857">
    <property type="entry name" value="T7SS_EccB_R1"/>
</dbReference>
<dbReference type="RefSeq" id="WP_203750184.1">
    <property type="nucleotide sequence ID" value="NZ_BONK01000004.1"/>
</dbReference>